<keyword evidence="7" id="KW-0653">Protein transport</keyword>
<organism evidence="9 10">
    <name type="scientific">Methylacidiphilum caldifontis</name>
    <dbReference type="NCBI Taxonomy" id="2795386"/>
    <lineage>
        <taxon>Bacteria</taxon>
        <taxon>Pseudomonadati</taxon>
        <taxon>Verrucomicrobiota</taxon>
        <taxon>Methylacidiphilae</taxon>
        <taxon>Methylacidiphilales</taxon>
        <taxon>Methylacidiphilaceae</taxon>
        <taxon>Methylacidiphilum (ex Ratnadevi et al. 2023)</taxon>
    </lineage>
</organism>
<dbReference type="GO" id="GO:0015031">
    <property type="term" value="P:protein transport"/>
    <property type="evidence" value="ECO:0007669"/>
    <property type="project" value="UniProtKB-KW"/>
</dbReference>
<evidence type="ECO:0000256" key="5">
    <source>
        <dbReference type="ARBA" id="ARBA00022989"/>
    </source>
</evidence>
<accession>A0A4Y8PG86</accession>
<feature type="transmembrane region" description="Helical" evidence="8">
    <location>
        <begin position="16"/>
        <end position="38"/>
    </location>
</feature>
<dbReference type="EMBL" id="LXQC01000079">
    <property type="protein sequence ID" value="TFE71264.1"/>
    <property type="molecule type" value="Genomic_DNA"/>
</dbReference>
<evidence type="ECO:0000256" key="2">
    <source>
        <dbReference type="ARBA" id="ARBA00005811"/>
    </source>
</evidence>
<keyword evidence="3" id="KW-1003">Cell membrane</keyword>
<keyword evidence="4 7" id="KW-0812">Transmembrane</keyword>
<dbReference type="OrthoDB" id="9793581at2"/>
<dbReference type="GO" id="GO:0005886">
    <property type="term" value="C:plasma membrane"/>
    <property type="evidence" value="ECO:0007669"/>
    <property type="project" value="UniProtKB-SubCell"/>
</dbReference>
<gene>
    <name evidence="9" type="ORF">A7Q10_04590</name>
</gene>
<evidence type="ECO:0000256" key="4">
    <source>
        <dbReference type="ARBA" id="ARBA00022692"/>
    </source>
</evidence>
<comment type="similarity">
    <text evidence="2 7">Belongs to the ExbD/TolR family.</text>
</comment>
<protein>
    <submittedName>
        <fullName evidence="9">Biopolymer transporter</fullName>
    </submittedName>
</protein>
<comment type="caution">
    <text evidence="9">The sequence shown here is derived from an EMBL/GenBank/DDBJ whole genome shotgun (WGS) entry which is preliminary data.</text>
</comment>
<dbReference type="Pfam" id="PF02472">
    <property type="entry name" value="ExbD"/>
    <property type="match status" value="1"/>
</dbReference>
<dbReference type="Proteomes" id="UP000297713">
    <property type="component" value="Unassembled WGS sequence"/>
</dbReference>
<evidence type="ECO:0000256" key="1">
    <source>
        <dbReference type="ARBA" id="ARBA00004162"/>
    </source>
</evidence>
<dbReference type="AlphaFoldDB" id="A0A4Y8PG86"/>
<keyword evidence="5 8" id="KW-1133">Transmembrane helix</keyword>
<comment type="subcellular location">
    <subcellularLocation>
        <location evidence="1">Cell membrane</location>
        <topology evidence="1">Single-pass membrane protein</topology>
    </subcellularLocation>
    <subcellularLocation>
        <location evidence="7">Cell membrane</location>
        <topology evidence="7">Single-pass type II membrane protein</topology>
    </subcellularLocation>
</comment>
<evidence type="ECO:0000313" key="10">
    <source>
        <dbReference type="Proteomes" id="UP000297713"/>
    </source>
</evidence>
<dbReference type="PANTHER" id="PTHR30558">
    <property type="entry name" value="EXBD MEMBRANE COMPONENT OF PMF-DRIVEN MACROMOLECULE IMPORT SYSTEM"/>
    <property type="match status" value="1"/>
</dbReference>
<proteinExistence type="inferred from homology"/>
<keyword evidence="7" id="KW-0813">Transport</keyword>
<evidence type="ECO:0000256" key="8">
    <source>
        <dbReference type="SAM" id="Phobius"/>
    </source>
</evidence>
<dbReference type="GO" id="GO:0022857">
    <property type="term" value="F:transmembrane transporter activity"/>
    <property type="evidence" value="ECO:0007669"/>
    <property type="project" value="InterPro"/>
</dbReference>
<dbReference type="Gene3D" id="3.30.420.270">
    <property type="match status" value="1"/>
</dbReference>
<evidence type="ECO:0000256" key="7">
    <source>
        <dbReference type="RuleBase" id="RU003879"/>
    </source>
</evidence>
<name>A0A4Y8PG86_9BACT</name>
<keyword evidence="10" id="KW-1185">Reference proteome</keyword>
<sequence length="149" mass="16728">MRMRIQTEKHRPRLEIIPFIDVMFFLLATFMIVSLTMLKNESIQIKLPKSTTAVSQTPPDQITVKVLEDGNYLFDKEKVLSEALTAKLNQIKSSNADPKIFVTGEPNACFELVVKIIDEARKIGINKIAIQTTKPQQPQTQKSGLANGT</sequence>
<evidence type="ECO:0000256" key="3">
    <source>
        <dbReference type="ARBA" id="ARBA00022475"/>
    </source>
</evidence>
<reference evidence="9 10" key="1">
    <citation type="submission" date="2016-05" db="EMBL/GenBank/DDBJ databases">
        <title>Diversity and Homogeneity among Thermoacidophilic Verrucomicrobia Methanotrophs Linked with Geographical Origin.</title>
        <authorList>
            <person name="Erikstad H.-A."/>
            <person name="Smestad N.B."/>
            <person name="Ceballos R.M."/>
            <person name="Birkeland N.-K."/>
        </authorList>
    </citation>
    <scope>NUCLEOTIDE SEQUENCE [LARGE SCALE GENOMIC DNA]</scope>
    <source>
        <strain evidence="9 10">Phi</strain>
    </source>
</reference>
<evidence type="ECO:0000313" key="9">
    <source>
        <dbReference type="EMBL" id="TFE71264.1"/>
    </source>
</evidence>
<dbReference type="InterPro" id="IPR003400">
    <property type="entry name" value="ExbD"/>
</dbReference>
<keyword evidence="6 8" id="KW-0472">Membrane</keyword>
<evidence type="ECO:0000256" key="6">
    <source>
        <dbReference type="ARBA" id="ARBA00023136"/>
    </source>
</evidence>